<evidence type="ECO:0000256" key="1">
    <source>
        <dbReference type="SAM" id="MobiDB-lite"/>
    </source>
</evidence>
<evidence type="ECO:0000313" key="2">
    <source>
        <dbReference type="EMBL" id="KAK0423084.1"/>
    </source>
</evidence>
<keyword evidence="3" id="KW-1185">Reference proteome</keyword>
<evidence type="ECO:0000313" key="3">
    <source>
        <dbReference type="Proteomes" id="UP001175271"/>
    </source>
</evidence>
<proteinExistence type="predicted"/>
<reference evidence="2" key="1">
    <citation type="submission" date="2023-06" db="EMBL/GenBank/DDBJ databases">
        <title>Genomic analysis of the entomopathogenic nematode Steinernema hermaphroditum.</title>
        <authorList>
            <person name="Schwarz E.M."/>
            <person name="Heppert J.K."/>
            <person name="Baniya A."/>
            <person name="Schwartz H.T."/>
            <person name="Tan C.-H."/>
            <person name="Antoshechkin I."/>
            <person name="Sternberg P.W."/>
            <person name="Goodrich-Blair H."/>
            <person name="Dillman A.R."/>
        </authorList>
    </citation>
    <scope>NUCLEOTIDE SEQUENCE</scope>
    <source>
        <strain evidence="2">PS9179</strain>
        <tissue evidence="2">Whole animal</tissue>
    </source>
</reference>
<feature type="compositionally biased region" description="Acidic residues" evidence="1">
    <location>
        <begin position="312"/>
        <end position="330"/>
    </location>
</feature>
<name>A0AA39IH99_9BILA</name>
<evidence type="ECO:0008006" key="4">
    <source>
        <dbReference type="Google" id="ProtNLM"/>
    </source>
</evidence>
<sequence>MDSVPYKFVDAVVELLDEETLESLTKESVHPPVWNKVAEIHEQNRYYGDVWFRQVDGIVQCALKHKVIGMDDVKSIGRRFVRFVAIYDQTNNNTVADWDLIWDEGLKFEEADVGEMIKVLMPYFMLSGKHNSLALLETAVNLQNTILEHLYKKLYFTTLDIKYTGEAACNFLKDHIDNHEFLKGVDLHGDWPASIVPYIEKFCLQNQRPRYLTMRRTTHSLLDWTHIEELFVYWKENENFELRLRYYTHSEDTDHSEGYAQVMEDDMEANEGAECRYYYLKHERIGSIARCCISPPYDGQSSVSLTFGPDYDLLEDDEPEGEEDLIDDMN</sequence>
<dbReference type="AlphaFoldDB" id="A0AA39IH99"/>
<feature type="region of interest" description="Disordered" evidence="1">
    <location>
        <begin position="308"/>
        <end position="330"/>
    </location>
</feature>
<dbReference type="EMBL" id="JAUCMV010000001">
    <property type="protein sequence ID" value="KAK0423084.1"/>
    <property type="molecule type" value="Genomic_DNA"/>
</dbReference>
<organism evidence="2 3">
    <name type="scientific">Steinernema hermaphroditum</name>
    <dbReference type="NCBI Taxonomy" id="289476"/>
    <lineage>
        <taxon>Eukaryota</taxon>
        <taxon>Metazoa</taxon>
        <taxon>Ecdysozoa</taxon>
        <taxon>Nematoda</taxon>
        <taxon>Chromadorea</taxon>
        <taxon>Rhabditida</taxon>
        <taxon>Tylenchina</taxon>
        <taxon>Panagrolaimomorpha</taxon>
        <taxon>Strongyloidoidea</taxon>
        <taxon>Steinernematidae</taxon>
        <taxon>Steinernema</taxon>
    </lineage>
</organism>
<gene>
    <name evidence="2" type="ORF">QR680_007959</name>
</gene>
<protein>
    <recommendedName>
        <fullName evidence="4">F-box domain-containing protein</fullName>
    </recommendedName>
</protein>
<accession>A0AA39IH99</accession>
<comment type="caution">
    <text evidence="2">The sequence shown here is derived from an EMBL/GenBank/DDBJ whole genome shotgun (WGS) entry which is preliminary data.</text>
</comment>
<dbReference type="Proteomes" id="UP001175271">
    <property type="component" value="Unassembled WGS sequence"/>
</dbReference>